<protein>
    <submittedName>
        <fullName evidence="1">Uncharacterized protein</fullName>
    </submittedName>
</protein>
<comment type="caution">
    <text evidence="1">The sequence shown here is derived from an EMBL/GenBank/DDBJ whole genome shotgun (WGS) entry which is preliminary data.</text>
</comment>
<accession>A0A4U5JET3</accession>
<evidence type="ECO:0000313" key="1">
    <source>
        <dbReference type="EMBL" id="TKR27970.1"/>
    </source>
</evidence>
<dbReference type="AlphaFoldDB" id="A0A4U5JET3"/>
<name>A0A4U5JET3_9EURY</name>
<organism evidence="1 2">
    <name type="scientific">Natronomonas salsuginis</name>
    <dbReference type="NCBI Taxonomy" id="2217661"/>
    <lineage>
        <taxon>Archaea</taxon>
        <taxon>Methanobacteriati</taxon>
        <taxon>Methanobacteriota</taxon>
        <taxon>Stenosarchaea group</taxon>
        <taxon>Halobacteria</taxon>
        <taxon>Halobacteriales</taxon>
        <taxon>Natronomonadaceae</taxon>
        <taxon>Natronomonas</taxon>
    </lineage>
</organism>
<keyword evidence="2" id="KW-1185">Reference proteome</keyword>
<reference evidence="1 2" key="1">
    <citation type="submission" date="2019-04" db="EMBL/GenBank/DDBJ databases">
        <title>Natronomonas sp. F20-122 a newhaloarchaeon isolated from a saline saltern of Isla Bacuta, Huelva, Spain.</title>
        <authorList>
            <person name="Duran-Viseras A."/>
            <person name="Sanchez-Porro C."/>
            <person name="Ventosa A."/>
        </authorList>
    </citation>
    <scope>NUCLEOTIDE SEQUENCE [LARGE SCALE GENOMIC DNA]</scope>
    <source>
        <strain evidence="1 2">F20-122</strain>
    </source>
</reference>
<proteinExistence type="predicted"/>
<dbReference type="RefSeq" id="WP_137275270.1">
    <property type="nucleotide sequence ID" value="NZ_QKNX01000001.1"/>
</dbReference>
<dbReference type="EMBL" id="QKNX01000001">
    <property type="protein sequence ID" value="TKR27970.1"/>
    <property type="molecule type" value="Genomic_DNA"/>
</dbReference>
<dbReference type="Proteomes" id="UP000308037">
    <property type="component" value="Unassembled WGS sequence"/>
</dbReference>
<gene>
    <name evidence="1" type="ORF">DM868_02500</name>
</gene>
<evidence type="ECO:0000313" key="2">
    <source>
        <dbReference type="Proteomes" id="UP000308037"/>
    </source>
</evidence>
<sequence length="104" mass="11208">MTDYEPADSDQDPHAGQVVFEVVTLTHGSFRAGYSPESALALARDLDRATTIVACREGHDIIPITGGIPKREMPRCGRCNRKAVGVVKVEVVAVPNSDDDESVE</sequence>